<evidence type="ECO:0000256" key="10">
    <source>
        <dbReference type="ARBA" id="ARBA00023235"/>
    </source>
</evidence>
<evidence type="ECO:0000256" key="2">
    <source>
        <dbReference type="ARBA" id="ARBA00022741"/>
    </source>
</evidence>
<evidence type="ECO:0000256" key="15">
    <source>
        <dbReference type="PROSITE-ProRule" id="PRU00560"/>
    </source>
</evidence>
<dbReference type="InterPro" id="IPR011604">
    <property type="entry name" value="PDDEXK-like_dom_sf"/>
</dbReference>
<keyword evidence="3" id="KW-0227">DNA damage</keyword>
<dbReference type="PANTHER" id="PTHR11070">
    <property type="entry name" value="UVRD / RECB / PCRA DNA HELICASE FAMILY MEMBER"/>
    <property type="match status" value="1"/>
</dbReference>
<keyword evidence="7 15" id="KW-0067">ATP-binding</keyword>
<dbReference type="SUPFAM" id="SSF52540">
    <property type="entry name" value="P-loop containing nucleoside triphosphate hydrolases"/>
    <property type="match status" value="1"/>
</dbReference>
<dbReference type="Pfam" id="PF00580">
    <property type="entry name" value="UvrD-helicase"/>
    <property type="match status" value="1"/>
</dbReference>
<dbReference type="InterPro" id="IPR014016">
    <property type="entry name" value="UvrD-like_ATP-bd"/>
</dbReference>
<evidence type="ECO:0000256" key="9">
    <source>
        <dbReference type="ARBA" id="ARBA00023204"/>
    </source>
</evidence>
<dbReference type="EC" id="5.6.2.4" evidence="12"/>
<dbReference type="GO" id="GO:0043138">
    <property type="term" value="F:3'-5' DNA helicase activity"/>
    <property type="evidence" value="ECO:0007669"/>
    <property type="project" value="UniProtKB-EC"/>
</dbReference>
<evidence type="ECO:0000256" key="12">
    <source>
        <dbReference type="ARBA" id="ARBA00034808"/>
    </source>
</evidence>
<dbReference type="KEGG" id="tas:TASI_1228"/>
<dbReference type="InterPro" id="IPR014017">
    <property type="entry name" value="DNA_helicase_UvrD-like_C"/>
</dbReference>
<evidence type="ECO:0000256" key="5">
    <source>
        <dbReference type="ARBA" id="ARBA00022806"/>
    </source>
</evidence>
<dbReference type="PANTHER" id="PTHR11070:SF2">
    <property type="entry name" value="ATP-DEPENDENT DNA HELICASE SRS2"/>
    <property type="match status" value="1"/>
</dbReference>
<keyword evidence="8" id="KW-0238">DNA-binding</keyword>
<dbReference type="Proteomes" id="UP000009284">
    <property type="component" value="Chromosome"/>
</dbReference>
<evidence type="ECO:0000256" key="6">
    <source>
        <dbReference type="ARBA" id="ARBA00022839"/>
    </source>
</evidence>
<dbReference type="HOGENOM" id="CLU_009270_0_0_4"/>
<dbReference type="Gene3D" id="3.40.50.300">
    <property type="entry name" value="P-loop containing nucleotide triphosphate hydrolases"/>
    <property type="match status" value="3"/>
</dbReference>
<dbReference type="Gene3D" id="3.90.320.10">
    <property type="match status" value="1"/>
</dbReference>
<evidence type="ECO:0000256" key="1">
    <source>
        <dbReference type="ARBA" id="ARBA00022722"/>
    </source>
</evidence>
<keyword evidence="2 15" id="KW-0547">Nucleotide-binding</keyword>
<sequence>MTNKISPDQKQRDLALNPQKSFIVQAPAGSGKTEILSLRILSLLSIVEKPEQILAITFTKKAASEMLERVRHKLIAYSNPEPESEFQKLSWKLANDVVIRDKEKNWKLLENIDRLRIRTIDSFTNSLVRNTPLISGVGSGIDVTDDSVDLFMEAVDLMLEEYDSYPFLQEVLKHLDMRFDIFRNLIVEMLNKRQNWQDVIKRKVPSQQVFQESYENIANGYLKDLSRQINHEDLKLIIWPLIRANYLEVLSIHKGFLKANDPDFVPGFSLEHIPFWKKVREYFLTNEGKVRSQAARAPNIDTKSKYFEPFKELLSQNKNNTNLVRALLNVCYLPDRFTSLIHNYEIFFATLEFALEKLEVVFAKHSKIDFTESAFRALKALGEADDPTDLLLKIDNDIQHVLIDEFQDTNLMQKQLLEKICSGWQRDDGRTIFLVGDPMQSIYRFRQAEVGIFIEYARKAKINNGKSLQEQNGVVGEVPLEFLSLSVNFRSNKNIIDWVNKTFSDKFPILDNSDMGAISFTPSEAFKDESPDQSVLSYVYQRDMDSCYKQMVDQVRRALSENSDSSKPVGILVRSRSHLEDLVKQLNDAGIPVKAIEMVPLGNTEEIMDLVQCIRALSHKGDRLAWLSTLRSPLCGLSLNTLTKIFESRKKMSPPEAIREVLLDKNFKASIEEDEFARLFYVSDNLLRNQLNFTDIAFPHFVGSVWEDLGGNKIYSSATQQANIKRVFELLESAAPYGDFKLEDFERKLSKLYAQDIVQGPVVEVMTMHAAKGLEFEEVFLFGLNKKAQNSKSSLIEFENEGSNFLVSYITEKATGIKDDLYELISIRNKEREAYETMRLIYVACTRAKKKLHLFLNITNDKNEAVKNSVAGMLDLITDMEIRAEIYKNESEEESEDQKEEGKIENIDNSQIRRLSFEELKAPTAESSSIANLAVRETKAWQFDDQFMACVGHVVHMWLERMGKDRLEGWTLEKIKNSRGLVQNHLFALGLPNVALTRATTRVIKLLCKAYEDENAHWLLTHANAIQEWSLYDEIATEKRFDVVVDNGDHWLLVDFKTNLPHEEEEIEDFIKRMIRIYTSQLNQYAEYLKSFDNRPVVKKLFILHTCDFIDI</sequence>
<evidence type="ECO:0000256" key="11">
    <source>
        <dbReference type="ARBA" id="ARBA00034617"/>
    </source>
</evidence>
<keyword evidence="4 15" id="KW-0378">Hydrolase</keyword>
<feature type="domain" description="UvrD-like helicase C-terminal" evidence="17">
    <location>
        <begin position="487"/>
        <end position="773"/>
    </location>
</feature>
<dbReference type="Gene3D" id="1.10.486.10">
    <property type="entry name" value="PCRA, domain 4"/>
    <property type="match status" value="1"/>
</dbReference>
<dbReference type="PROSITE" id="PS51198">
    <property type="entry name" value="UVRD_HELICASE_ATP_BIND"/>
    <property type="match status" value="1"/>
</dbReference>
<accession>G4QBJ8</accession>
<dbReference type="PROSITE" id="PS51217">
    <property type="entry name" value="UVRD_HELICASE_CTER"/>
    <property type="match status" value="1"/>
</dbReference>
<comment type="catalytic activity">
    <reaction evidence="11">
        <text>Couples ATP hydrolysis with the unwinding of duplex DNA by translocating in the 3'-5' direction.</text>
        <dbReference type="EC" id="5.6.2.4"/>
    </reaction>
</comment>
<dbReference type="AlphaFoldDB" id="G4QBJ8"/>
<dbReference type="GO" id="GO:0004527">
    <property type="term" value="F:exonuclease activity"/>
    <property type="evidence" value="ECO:0007669"/>
    <property type="project" value="UniProtKB-KW"/>
</dbReference>
<dbReference type="GO" id="GO:0000725">
    <property type="term" value="P:recombinational repair"/>
    <property type="evidence" value="ECO:0007669"/>
    <property type="project" value="TreeGrafter"/>
</dbReference>
<evidence type="ECO:0000313" key="19">
    <source>
        <dbReference type="Proteomes" id="UP000009284"/>
    </source>
</evidence>
<keyword evidence="10" id="KW-0413">Isomerase</keyword>
<evidence type="ECO:0000256" key="8">
    <source>
        <dbReference type="ARBA" id="ARBA00023125"/>
    </source>
</evidence>
<evidence type="ECO:0000313" key="18">
    <source>
        <dbReference type="EMBL" id="AEP36976.1"/>
    </source>
</evidence>
<keyword evidence="9" id="KW-0234">DNA repair</keyword>
<dbReference type="eggNOG" id="COG1074">
    <property type="taxonomic scope" value="Bacteria"/>
</dbReference>
<dbReference type="STRING" id="1008459.TASI_1228"/>
<keyword evidence="19" id="KW-1185">Reference proteome</keyword>
<dbReference type="Pfam" id="PF13361">
    <property type="entry name" value="UvrD_C"/>
    <property type="match status" value="1"/>
</dbReference>
<keyword evidence="6" id="KW-0269">Exonuclease</keyword>
<organism evidence="18 19">
    <name type="scientific">Taylorella asinigenitalis (strain MCE3)</name>
    <dbReference type="NCBI Taxonomy" id="1008459"/>
    <lineage>
        <taxon>Bacteria</taxon>
        <taxon>Pseudomonadati</taxon>
        <taxon>Pseudomonadota</taxon>
        <taxon>Betaproteobacteria</taxon>
        <taxon>Burkholderiales</taxon>
        <taxon>Alcaligenaceae</taxon>
        <taxon>Taylorella</taxon>
    </lineage>
</organism>
<proteinExistence type="predicted"/>
<dbReference type="InterPro" id="IPR027417">
    <property type="entry name" value="P-loop_NTPase"/>
</dbReference>
<feature type="domain" description="UvrD-like helicase ATP-binding" evidence="16">
    <location>
        <begin position="5"/>
        <end position="492"/>
    </location>
</feature>
<evidence type="ECO:0000259" key="17">
    <source>
        <dbReference type="PROSITE" id="PS51217"/>
    </source>
</evidence>
<dbReference type="GO" id="GO:0033202">
    <property type="term" value="C:DNA helicase complex"/>
    <property type="evidence" value="ECO:0007669"/>
    <property type="project" value="TreeGrafter"/>
</dbReference>
<evidence type="ECO:0000256" key="13">
    <source>
        <dbReference type="ARBA" id="ARBA00034923"/>
    </source>
</evidence>
<dbReference type="EMBL" id="CP003059">
    <property type="protein sequence ID" value="AEP36976.1"/>
    <property type="molecule type" value="Genomic_DNA"/>
</dbReference>
<comment type="catalytic activity">
    <reaction evidence="14">
        <text>ATP + H2O = ADP + phosphate + H(+)</text>
        <dbReference type="Rhea" id="RHEA:13065"/>
        <dbReference type="ChEBI" id="CHEBI:15377"/>
        <dbReference type="ChEBI" id="CHEBI:15378"/>
        <dbReference type="ChEBI" id="CHEBI:30616"/>
        <dbReference type="ChEBI" id="CHEBI:43474"/>
        <dbReference type="ChEBI" id="CHEBI:456216"/>
        <dbReference type="EC" id="5.6.2.4"/>
    </reaction>
</comment>
<evidence type="ECO:0000256" key="14">
    <source>
        <dbReference type="ARBA" id="ARBA00048988"/>
    </source>
</evidence>
<evidence type="ECO:0000259" key="16">
    <source>
        <dbReference type="PROSITE" id="PS51198"/>
    </source>
</evidence>
<dbReference type="GO" id="GO:0005524">
    <property type="term" value="F:ATP binding"/>
    <property type="evidence" value="ECO:0007669"/>
    <property type="project" value="UniProtKB-UniRule"/>
</dbReference>
<gene>
    <name evidence="18" type="ordered locus">TASI_1228</name>
</gene>
<reference evidence="18 19" key="2">
    <citation type="journal article" date="2012" name="PLoS ONE">
        <title>Genomic characterization of the taylorella genus.</title>
        <authorList>
            <person name="Hebert L."/>
            <person name="Moumen B."/>
            <person name="Pons N."/>
            <person name="Duquesne F."/>
            <person name="Breuil M.F."/>
            <person name="Goux D."/>
            <person name="Batto J.M."/>
            <person name="Laugier C."/>
            <person name="Renault P."/>
            <person name="Petry S."/>
        </authorList>
    </citation>
    <scope>NUCLEOTIDE SEQUENCE [LARGE SCALE GENOMIC DNA]</scope>
    <source>
        <strain evidence="18 19">MCE3</strain>
    </source>
</reference>
<dbReference type="OrthoDB" id="5905204at2"/>
<evidence type="ECO:0000256" key="7">
    <source>
        <dbReference type="ARBA" id="ARBA00022840"/>
    </source>
</evidence>
<evidence type="ECO:0000256" key="3">
    <source>
        <dbReference type="ARBA" id="ARBA00022763"/>
    </source>
</evidence>
<feature type="binding site" evidence="15">
    <location>
        <begin position="26"/>
        <end position="33"/>
    </location>
    <ligand>
        <name>ATP</name>
        <dbReference type="ChEBI" id="CHEBI:30616"/>
    </ligand>
</feature>
<dbReference type="GO" id="GO:0005829">
    <property type="term" value="C:cytosol"/>
    <property type="evidence" value="ECO:0007669"/>
    <property type="project" value="TreeGrafter"/>
</dbReference>
<reference key="1">
    <citation type="submission" date="2011-09" db="EMBL/GenBank/DDBJ databases">
        <title>Genomic characterization of the Taylorella genus.</title>
        <authorList>
            <person name="Hebert L."/>
            <person name="Moumen B."/>
            <person name="Pons N."/>
            <person name="Duquesne F."/>
            <person name="Breuil M.-F."/>
            <person name="Goux D."/>
            <person name="Batto J.-M."/>
            <person name="Renault P."/>
            <person name="Laugier C."/>
            <person name="Petry S."/>
        </authorList>
    </citation>
    <scope>NUCLEOTIDE SEQUENCE</scope>
    <source>
        <strain>MCE3</strain>
    </source>
</reference>
<keyword evidence="5 15" id="KW-0347">Helicase</keyword>
<dbReference type="RefSeq" id="WP_014111870.1">
    <property type="nucleotide sequence ID" value="NC_016043.1"/>
</dbReference>
<protein>
    <recommendedName>
        <fullName evidence="12">DNA 3'-5' helicase</fullName>
        <ecNumber evidence="12">5.6.2.4</ecNumber>
    </recommendedName>
    <alternativeName>
        <fullName evidence="13">DNA 3'-5' helicase II</fullName>
    </alternativeName>
</protein>
<dbReference type="GO" id="GO:0003677">
    <property type="term" value="F:DNA binding"/>
    <property type="evidence" value="ECO:0007669"/>
    <property type="project" value="UniProtKB-KW"/>
</dbReference>
<keyword evidence="1" id="KW-0540">Nuclease</keyword>
<evidence type="ECO:0000256" key="4">
    <source>
        <dbReference type="ARBA" id="ARBA00022801"/>
    </source>
</evidence>
<name>G4QBJ8_TAYAM</name>
<dbReference type="InterPro" id="IPR000212">
    <property type="entry name" value="DNA_helicase_UvrD/REP"/>
</dbReference>